<evidence type="ECO:0000256" key="2">
    <source>
        <dbReference type="ARBA" id="ARBA00004196"/>
    </source>
</evidence>
<keyword evidence="8" id="KW-0812">Transmembrane</keyword>
<dbReference type="Proteomes" id="UP000501991">
    <property type="component" value="Chromosome"/>
</dbReference>
<evidence type="ECO:0000256" key="7">
    <source>
        <dbReference type="ARBA" id="ARBA00023049"/>
    </source>
</evidence>
<keyword evidence="6" id="KW-0862">Zinc</keyword>
<dbReference type="Gene3D" id="3.10.450.350">
    <property type="match status" value="2"/>
</dbReference>
<dbReference type="GO" id="GO:0004222">
    <property type="term" value="F:metalloendopeptidase activity"/>
    <property type="evidence" value="ECO:0007669"/>
    <property type="project" value="TreeGrafter"/>
</dbReference>
<dbReference type="InterPro" id="IPR045834">
    <property type="entry name" value="Csd3_N2"/>
</dbReference>
<evidence type="ECO:0000256" key="8">
    <source>
        <dbReference type="SAM" id="Phobius"/>
    </source>
</evidence>
<dbReference type="PANTHER" id="PTHR21666">
    <property type="entry name" value="PEPTIDASE-RELATED"/>
    <property type="match status" value="1"/>
</dbReference>
<dbReference type="InterPro" id="IPR050570">
    <property type="entry name" value="Cell_wall_metabolism_enzyme"/>
</dbReference>
<evidence type="ECO:0000256" key="6">
    <source>
        <dbReference type="ARBA" id="ARBA00022833"/>
    </source>
</evidence>
<evidence type="ECO:0000259" key="9">
    <source>
        <dbReference type="Pfam" id="PF01551"/>
    </source>
</evidence>
<dbReference type="PANTHER" id="PTHR21666:SF288">
    <property type="entry name" value="CELL DIVISION PROTEIN YTFB"/>
    <property type="match status" value="1"/>
</dbReference>
<name>A0A6C1B4Q3_9RHOO</name>
<organism evidence="11 12">
    <name type="scientific">Nitrogeniibacter mangrovi</name>
    <dbReference type="NCBI Taxonomy" id="2016596"/>
    <lineage>
        <taxon>Bacteria</taxon>
        <taxon>Pseudomonadati</taxon>
        <taxon>Pseudomonadota</taxon>
        <taxon>Betaproteobacteria</taxon>
        <taxon>Rhodocyclales</taxon>
        <taxon>Zoogloeaceae</taxon>
        <taxon>Nitrogeniibacter</taxon>
    </lineage>
</organism>
<evidence type="ECO:0000313" key="11">
    <source>
        <dbReference type="EMBL" id="QID18686.1"/>
    </source>
</evidence>
<evidence type="ECO:0000313" key="12">
    <source>
        <dbReference type="Proteomes" id="UP000501991"/>
    </source>
</evidence>
<dbReference type="Gene3D" id="2.70.70.10">
    <property type="entry name" value="Glucose Permease (Domain IIA)"/>
    <property type="match status" value="1"/>
</dbReference>
<dbReference type="AlphaFoldDB" id="A0A6C1B4Q3"/>
<dbReference type="EMBL" id="CP048836">
    <property type="protein sequence ID" value="QID18686.1"/>
    <property type="molecule type" value="Genomic_DNA"/>
</dbReference>
<dbReference type="SUPFAM" id="SSF51261">
    <property type="entry name" value="Duplicated hybrid motif"/>
    <property type="match status" value="1"/>
</dbReference>
<dbReference type="InterPro" id="IPR011055">
    <property type="entry name" value="Dup_hybrid_motif"/>
</dbReference>
<gene>
    <name evidence="11" type="ORF">G3580_14290</name>
</gene>
<dbReference type="GO" id="GO:0046872">
    <property type="term" value="F:metal ion binding"/>
    <property type="evidence" value="ECO:0007669"/>
    <property type="project" value="UniProtKB-KW"/>
</dbReference>
<sequence>MVDPTQEILADQAPHRPHRHAWLTAGVVGALSLTVLAATAVAPNTPTSTRQTAPVEELLNAATIPIPLDDGTPFIQEDRVRRGDTLDAIFARLGIDDPKAADYMRQSADGQRALAHLRAGKPVFANTTPEGKLLTLSLPQTGNTERFSITRQGDGFQQTTTSDASLEPIVEMRSGEIQHSLFGATEAAGLPDSVATRMADMFGTEIDFHKDLRKGDRFSVVYETLVGEDGRTAGVGRILAAEFVNKGRRHTVVLYRDGDQREDYFTEDGRSLKQAFLRYPLEYTRVTSGFSRRFHPILKKWRAHKGVDFGAPSGAAIKATSNGTVEFIGQQRGYGNVIILRHRDHISTLYGHMRGFAKGLHRGDPVLQGDIIGYVGQTGWATGPHLHYEFRVDNVAKDPMAIALPTVKPLSKRELGQFLEQTAPYRHRLAVLNHRVTASN</sequence>
<evidence type="ECO:0000259" key="10">
    <source>
        <dbReference type="Pfam" id="PF19425"/>
    </source>
</evidence>
<keyword evidence="4" id="KW-0479">Metal-binding</keyword>
<dbReference type="GO" id="GO:0030313">
    <property type="term" value="C:cell envelope"/>
    <property type="evidence" value="ECO:0007669"/>
    <property type="project" value="UniProtKB-SubCell"/>
</dbReference>
<reference evidence="11 12" key="1">
    <citation type="submission" date="2020-02" db="EMBL/GenBank/DDBJ databases">
        <title>Nitrogenibacter mangrovi gen. nov., sp. nov. isolated from mangrove sediment, a denitrifying betaproteobacterium.</title>
        <authorList>
            <person name="Liao H."/>
            <person name="Tian Y."/>
        </authorList>
    </citation>
    <scope>NUCLEOTIDE SEQUENCE [LARGE SCALE GENOMIC DNA]</scope>
    <source>
        <strain evidence="11 12">M9-3-2</strain>
    </source>
</reference>
<feature type="domain" description="Csd3-like second N-terminal" evidence="10">
    <location>
        <begin position="174"/>
        <end position="290"/>
    </location>
</feature>
<proteinExistence type="predicted"/>
<evidence type="ECO:0000256" key="3">
    <source>
        <dbReference type="ARBA" id="ARBA00022670"/>
    </source>
</evidence>
<dbReference type="Pfam" id="PF01551">
    <property type="entry name" value="Peptidase_M23"/>
    <property type="match status" value="1"/>
</dbReference>
<evidence type="ECO:0000256" key="5">
    <source>
        <dbReference type="ARBA" id="ARBA00022801"/>
    </source>
</evidence>
<comment type="subcellular location">
    <subcellularLocation>
        <location evidence="2">Cell envelope</location>
    </subcellularLocation>
</comment>
<dbReference type="CDD" id="cd12797">
    <property type="entry name" value="M23_peptidase"/>
    <property type="match status" value="1"/>
</dbReference>
<keyword evidence="12" id="KW-1185">Reference proteome</keyword>
<keyword evidence="8" id="KW-0472">Membrane</keyword>
<dbReference type="KEGG" id="azq:G3580_14290"/>
<comment type="cofactor">
    <cofactor evidence="1">
        <name>Zn(2+)</name>
        <dbReference type="ChEBI" id="CHEBI:29105"/>
    </cofactor>
</comment>
<protein>
    <submittedName>
        <fullName evidence="11">M23 family metallopeptidase</fullName>
    </submittedName>
</protein>
<keyword evidence="8" id="KW-1133">Transmembrane helix</keyword>
<feature type="domain" description="M23ase beta-sheet core" evidence="9">
    <location>
        <begin position="303"/>
        <end position="399"/>
    </location>
</feature>
<evidence type="ECO:0000256" key="1">
    <source>
        <dbReference type="ARBA" id="ARBA00001947"/>
    </source>
</evidence>
<dbReference type="InterPro" id="IPR016047">
    <property type="entry name" value="M23ase_b-sheet_dom"/>
</dbReference>
<accession>A0A6C1B4Q3</accession>
<feature type="transmembrane region" description="Helical" evidence="8">
    <location>
        <begin position="21"/>
        <end position="42"/>
    </location>
</feature>
<keyword evidence="7" id="KW-0482">Metalloprotease</keyword>
<evidence type="ECO:0000256" key="4">
    <source>
        <dbReference type="ARBA" id="ARBA00022723"/>
    </source>
</evidence>
<dbReference type="GO" id="GO:0006508">
    <property type="term" value="P:proteolysis"/>
    <property type="evidence" value="ECO:0007669"/>
    <property type="project" value="UniProtKB-KW"/>
</dbReference>
<keyword evidence="3" id="KW-0645">Protease</keyword>
<keyword evidence="5" id="KW-0378">Hydrolase</keyword>
<dbReference type="Pfam" id="PF19425">
    <property type="entry name" value="Csd3_N2"/>
    <property type="match status" value="1"/>
</dbReference>
<dbReference type="RefSeq" id="WP_173766583.1">
    <property type="nucleotide sequence ID" value="NZ_CP048836.1"/>
</dbReference>